<dbReference type="STRING" id="1226968.A6A40_01660"/>
<accession>A0A160JIR0</accession>
<dbReference type="InterPro" id="IPR021473">
    <property type="entry name" value="DUF3126"/>
</dbReference>
<reference evidence="1 2" key="1">
    <citation type="journal article" date="2013" name="Int. J. Syst. Evol. Microbiol.">
        <title>Azospirillum humicireducens sp. nov., a nitrogen-fixing bacterium isolated from a microbial fuel cell.</title>
        <authorList>
            <person name="Zhou S."/>
            <person name="Han L."/>
            <person name="Wang Y."/>
            <person name="Yang G."/>
            <person name="Zhuang L."/>
            <person name="Hu P."/>
        </authorList>
    </citation>
    <scope>NUCLEOTIDE SEQUENCE [LARGE SCALE GENOMIC DNA]</scope>
    <source>
        <strain evidence="1 2">SgZ-5</strain>
    </source>
</reference>
<evidence type="ECO:0000313" key="1">
    <source>
        <dbReference type="EMBL" id="ANC93026.2"/>
    </source>
</evidence>
<dbReference type="AlphaFoldDB" id="A0A160JIR0"/>
<proteinExistence type="predicted"/>
<evidence type="ECO:0000313" key="2">
    <source>
        <dbReference type="Proteomes" id="UP000077405"/>
    </source>
</evidence>
<gene>
    <name evidence="1" type="ORF">A6A40_01660</name>
</gene>
<dbReference type="KEGG" id="ahu:A6A40_01660"/>
<keyword evidence="2" id="KW-1185">Reference proteome</keyword>
<dbReference type="EMBL" id="CP015285">
    <property type="protein sequence ID" value="ANC93026.2"/>
    <property type="molecule type" value="Genomic_DNA"/>
</dbReference>
<name>A0A160JIR0_9PROT</name>
<dbReference type="Pfam" id="PF11324">
    <property type="entry name" value="DUF3126"/>
    <property type="match status" value="1"/>
</dbReference>
<organism evidence="1 2">
    <name type="scientific">Azospirillum humicireducens</name>
    <dbReference type="NCBI Taxonomy" id="1226968"/>
    <lineage>
        <taxon>Bacteria</taxon>
        <taxon>Pseudomonadati</taxon>
        <taxon>Pseudomonadota</taxon>
        <taxon>Alphaproteobacteria</taxon>
        <taxon>Rhodospirillales</taxon>
        <taxon>Azospirillaceae</taxon>
        <taxon>Azospirillum</taxon>
    </lineage>
</organism>
<dbReference type="Proteomes" id="UP000077405">
    <property type="component" value="Chromosome"/>
</dbReference>
<dbReference type="OrthoDB" id="7632283at2"/>
<protein>
    <submittedName>
        <fullName evidence="1">DUF3126 domain-containing protein</fullName>
    </submittedName>
</protein>
<sequence length="87" mass="9612">MPPAKSSVVRMSDTEIARVQMYLRKTLGNQKIVIEPPAKAGQSAEVTVDGEFFGTLNRDEDEGEVSYALNVVILEEDLPEPPAIPRR</sequence>